<dbReference type="AlphaFoldDB" id="A0A4R2ETY9"/>
<name>A0A4R2ETY9_9BACT</name>
<gene>
    <name evidence="1" type="ORF">CLV25_10248</name>
</gene>
<proteinExistence type="predicted"/>
<dbReference type="Proteomes" id="UP000294830">
    <property type="component" value="Unassembled WGS sequence"/>
</dbReference>
<sequence length="486" mass="54401">MLKLIQIFMIKFLITHSRIFFLGVLASLALSFNACTDVDNSLGDDFIDPSQKSGVSIDSSFAIDAYTVSTDSIYSSTLSGKCYLGSYNDPVFGQINSSVVTQFVPSSLLDYKKYAKNISGKIDSLVLTLKLKGGVGDSLALQYLTVYQMKKKVRSDSSYYSNYNIKDSIEVPSISVNKDLKPSAIAYSRKGNGVVRIRISTDFINKLFNSNIDTSKFTNYDVFLDYFKGLYIENSKLSAGGGLNGVDFSDTSSRMHLYFKVEGKVNKDSSVRMPFLIGTTLRKFCIIEHVYNGTSPYRPTNINPDFSNNANPTPQDLVYLQGLGGLRTMIKFNKASVALWENKNYKIHRAELIVEPFFPNGELSYPKMPMAITAYYSKSIDKKDVMLFVPDMATFKDVSTNAFYNRSRRLYSLNITTYFKNAMRDSSYPKELYLYAGVPASLYSSQSSYGTNYAEPTSDFLSVPNQVILGKPGKSNHIKLVITYSK</sequence>
<accession>A0A4R2ETY9</accession>
<reference evidence="1 2" key="1">
    <citation type="submission" date="2019-03" db="EMBL/GenBank/DDBJ databases">
        <title>Genomic Encyclopedia of Archaeal and Bacterial Type Strains, Phase II (KMG-II): from individual species to whole genera.</title>
        <authorList>
            <person name="Goeker M."/>
        </authorList>
    </citation>
    <scope>NUCLEOTIDE SEQUENCE [LARGE SCALE GENOMIC DNA]</scope>
    <source>
        <strain evidence="1 2">RL-C</strain>
    </source>
</reference>
<dbReference type="InterPro" id="IPR025366">
    <property type="entry name" value="DUF4270"/>
</dbReference>
<keyword evidence="2" id="KW-1185">Reference proteome</keyword>
<evidence type="ECO:0000313" key="1">
    <source>
        <dbReference type="EMBL" id="TCN72085.1"/>
    </source>
</evidence>
<organism evidence="1 2">
    <name type="scientific">Acetobacteroides hydrogenigenes</name>
    <dbReference type="NCBI Taxonomy" id="979970"/>
    <lineage>
        <taxon>Bacteria</taxon>
        <taxon>Pseudomonadati</taxon>
        <taxon>Bacteroidota</taxon>
        <taxon>Bacteroidia</taxon>
        <taxon>Bacteroidales</taxon>
        <taxon>Rikenellaceae</taxon>
        <taxon>Acetobacteroides</taxon>
    </lineage>
</organism>
<protein>
    <submittedName>
        <fullName evidence="1">Uncharacterized protein DUF4270</fullName>
    </submittedName>
</protein>
<dbReference type="EMBL" id="SLWB01000002">
    <property type="protein sequence ID" value="TCN72085.1"/>
    <property type="molecule type" value="Genomic_DNA"/>
</dbReference>
<dbReference type="Pfam" id="PF14092">
    <property type="entry name" value="DUF4270"/>
    <property type="match status" value="1"/>
</dbReference>
<evidence type="ECO:0000313" key="2">
    <source>
        <dbReference type="Proteomes" id="UP000294830"/>
    </source>
</evidence>
<comment type="caution">
    <text evidence="1">The sequence shown here is derived from an EMBL/GenBank/DDBJ whole genome shotgun (WGS) entry which is preliminary data.</text>
</comment>